<dbReference type="Ensembl" id="ENSNMLT00000027624.1">
    <property type="protein sequence ID" value="ENSNMLP00000024695.1"/>
    <property type="gene ID" value="ENSNMLG00000015811.1"/>
</dbReference>
<reference evidence="6" key="1">
    <citation type="submission" date="2025-08" db="UniProtKB">
        <authorList>
            <consortium name="Ensembl"/>
        </authorList>
    </citation>
    <scope>IDENTIFICATION</scope>
</reference>
<protein>
    <recommendedName>
        <fullName evidence="8">Tetraspanin</fullName>
    </recommendedName>
</protein>
<dbReference type="Gene3D" id="1.10.1450.10">
    <property type="entry name" value="Tetraspanin"/>
    <property type="match status" value="1"/>
</dbReference>
<sequence>MICVGFSSIDSNKPVAKLLDQLSSSDGLLVLKVLGPITVVLSLLGLCAASLNIKPLLLLFAALTFVEFVALIVVASPLIEIQAKMDNEVQEVFLNVTPLHKAETYIKQELSKLQASDSCCGLTSFEDWQDKLPASCLCISPGSQQSSSPSSGDSCVLAVSETSFVVHESWVYSKPCGPILKSYLSFPIKLRIGIISAVTTITIAAIALSLALGLEQHCKSPAVESTVDDYNRVKYQPQPYLLNA</sequence>
<dbReference type="PANTHER" id="PTHR19282">
    <property type="entry name" value="TETRASPANIN"/>
    <property type="match status" value="1"/>
</dbReference>
<dbReference type="InterPro" id="IPR008952">
    <property type="entry name" value="Tetraspanin_EC2_sf"/>
</dbReference>
<name>A0A8C6TPI0_9GOBI</name>
<dbReference type="InterPro" id="IPR018499">
    <property type="entry name" value="Tetraspanin/Peripherin"/>
</dbReference>
<keyword evidence="7" id="KW-1185">Reference proteome</keyword>
<accession>A0A8C6TPI0</accession>
<evidence type="ECO:0008006" key="8">
    <source>
        <dbReference type="Google" id="ProtNLM"/>
    </source>
</evidence>
<evidence type="ECO:0000256" key="3">
    <source>
        <dbReference type="ARBA" id="ARBA00022989"/>
    </source>
</evidence>
<evidence type="ECO:0000313" key="6">
    <source>
        <dbReference type="Ensembl" id="ENSNMLP00000024695.1"/>
    </source>
</evidence>
<dbReference type="SUPFAM" id="SSF48652">
    <property type="entry name" value="Tetraspanin"/>
    <property type="match status" value="1"/>
</dbReference>
<feature type="transmembrane region" description="Helical" evidence="5">
    <location>
        <begin position="190"/>
        <end position="214"/>
    </location>
</feature>
<evidence type="ECO:0000256" key="2">
    <source>
        <dbReference type="ARBA" id="ARBA00022692"/>
    </source>
</evidence>
<dbReference type="Proteomes" id="UP000694523">
    <property type="component" value="Unplaced"/>
</dbReference>
<comment type="subcellular location">
    <subcellularLocation>
        <location evidence="1">Membrane</location>
        <topology evidence="1">Multi-pass membrane protein</topology>
    </subcellularLocation>
</comment>
<dbReference type="GO" id="GO:0005886">
    <property type="term" value="C:plasma membrane"/>
    <property type="evidence" value="ECO:0007669"/>
    <property type="project" value="TreeGrafter"/>
</dbReference>
<evidence type="ECO:0000313" key="7">
    <source>
        <dbReference type="Proteomes" id="UP000694523"/>
    </source>
</evidence>
<feature type="transmembrane region" description="Helical" evidence="5">
    <location>
        <begin position="57"/>
        <end position="79"/>
    </location>
</feature>
<keyword evidence="4 5" id="KW-0472">Membrane</keyword>
<feature type="transmembrane region" description="Helical" evidence="5">
    <location>
        <begin position="29"/>
        <end position="51"/>
    </location>
</feature>
<dbReference type="PANTHER" id="PTHR19282:SF477">
    <property type="entry name" value="TETRASPANIN"/>
    <property type="match status" value="1"/>
</dbReference>
<proteinExistence type="predicted"/>
<dbReference type="Pfam" id="PF00335">
    <property type="entry name" value="Tetraspanin"/>
    <property type="match status" value="1"/>
</dbReference>
<organism evidence="6 7">
    <name type="scientific">Neogobius melanostomus</name>
    <name type="common">round goby</name>
    <dbReference type="NCBI Taxonomy" id="47308"/>
    <lineage>
        <taxon>Eukaryota</taxon>
        <taxon>Metazoa</taxon>
        <taxon>Chordata</taxon>
        <taxon>Craniata</taxon>
        <taxon>Vertebrata</taxon>
        <taxon>Euteleostomi</taxon>
        <taxon>Actinopterygii</taxon>
        <taxon>Neopterygii</taxon>
        <taxon>Teleostei</taxon>
        <taxon>Neoteleostei</taxon>
        <taxon>Acanthomorphata</taxon>
        <taxon>Gobiaria</taxon>
        <taxon>Gobiiformes</taxon>
        <taxon>Gobioidei</taxon>
        <taxon>Gobiidae</taxon>
        <taxon>Benthophilinae</taxon>
        <taxon>Neogobiini</taxon>
        <taxon>Neogobius</taxon>
    </lineage>
</organism>
<keyword evidence="3 5" id="KW-1133">Transmembrane helix</keyword>
<evidence type="ECO:0000256" key="4">
    <source>
        <dbReference type="ARBA" id="ARBA00023136"/>
    </source>
</evidence>
<evidence type="ECO:0000256" key="1">
    <source>
        <dbReference type="ARBA" id="ARBA00004141"/>
    </source>
</evidence>
<dbReference type="AlphaFoldDB" id="A0A8C6TPI0"/>
<evidence type="ECO:0000256" key="5">
    <source>
        <dbReference type="SAM" id="Phobius"/>
    </source>
</evidence>
<keyword evidence="2 5" id="KW-0812">Transmembrane</keyword>
<reference evidence="6" key="2">
    <citation type="submission" date="2025-09" db="UniProtKB">
        <authorList>
            <consortium name="Ensembl"/>
        </authorList>
    </citation>
    <scope>IDENTIFICATION</scope>
</reference>